<gene>
    <name evidence="3" type="ORF">K491DRAFT_774868</name>
</gene>
<feature type="domain" description="DUF6590" evidence="2">
    <location>
        <begin position="263"/>
        <end position="412"/>
    </location>
</feature>
<dbReference type="PANTHER" id="PTHR35391">
    <property type="entry name" value="C2H2-TYPE DOMAIN-CONTAINING PROTEIN-RELATED"/>
    <property type="match status" value="1"/>
</dbReference>
<reference evidence="3" key="1">
    <citation type="journal article" date="2020" name="Stud. Mycol.">
        <title>101 Dothideomycetes genomes: a test case for predicting lifestyles and emergence of pathogens.</title>
        <authorList>
            <person name="Haridas S."/>
            <person name="Albert R."/>
            <person name="Binder M."/>
            <person name="Bloem J."/>
            <person name="Labutti K."/>
            <person name="Salamov A."/>
            <person name="Andreopoulos B."/>
            <person name="Baker S."/>
            <person name="Barry K."/>
            <person name="Bills G."/>
            <person name="Bluhm B."/>
            <person name="Cannon C."/>
            <person name="Castanera R."/>
            <person name="Culley D."/>
            <person name="Daum C."/>
            <person name="Ezra D."/>
            <person name="Gonzalez J."/>
            <person name="Henrissat B."/>
            <person name="Kuo A."/>
            <person name="Liang C."/>
            <person name="Lipzen A."/>
            <person name="Lutzoni F."/>
            <person name="Magnuson J."/>
            <person name="Mondo S."/>
            <person name="Nolan M."/>
            <person name="Ohm R."/>
            <person name="Pangilinan J."/>
            <person name="Park H.-J."/>
            <person name="Ramirez L."/>
            <person name="Alfaro M."/>
            <person name="Sun H."/>
            <person name="Tritt A."/>
            <person name="Yoshinaga Y."/>
            <person name="Zwiers L.-H."/>
            <person name="Turgeon B."/>
            <person name="Goodwin S."/>
            <person name="Spatafora J."/>
            <person name="Crous P."/>
            <person name="Grigoriev I."/>
        </authorList>
    </citation>
    <scope>NUCLEOTIDE SEQUENCE</scope>
    <source>
        <strain evidence="3">CBS 122681</strain>
    </source>
</reference>
<dbReference type="Pfam" id="PF20233">
    <property type="entry name" value="DUF6590"/>
    <property type="match status" value="1"/>
</dbReference>
<organism evidence="3 4">
    <name type="scientific">Lophiostoma macrostomum CBS 122681</name>
    <dbReference type="NCBI Taxonomy" id="1314788"/>
    <lineage>
        <taxon>Eukaryota</taxon>
        <taxon>Fungi</taxon>
        <taxon>Dikarya</taxon>
        <taxon>Ascomycota</taxon>
        <taxon>Pezizomycotina</taxon>
        <taxon>Dothideomycetes</taxon>
        <taxon>Pleosporomycetidae</taxon>
        <taxon>Pleosporales</taxon>
        <taxon>Lophiostomataceae</taxon>
        <taxon>Lophiostoma</taxon>
    </lineage>
</organism>
<proteinExistence type="predicted"/>
<feature type="region of interest" description="Disordered" evidence="1">
    <location>
        <begin position="39"/>
        <end position="76"/>
    </location>
</feature>
<evidence type="ECO:0000259" key="2">
    <source>
        <dbReference type="Pfam" id="PF20233"/>
    </source>
</evidence>
<evidence type="ECO:0000313" key="4">
    <source>
        <dbReference type="Proteomes" id="UP000799324"/>
    </source>
</evidence>
<feature type="compositionally biased region" description="Polar residues" evidence="1">
    <location>
        <begin position="192"/>
        <end position="202"/>
    </location>
</feature>
<dbReference type="Proteomes" id="UP000799324">
    <property type="component" value="Unassembled WGS sequence"/>
</dbReference>
<accession>A0A6A6TMH4</accession>
<feature type="compositionally biased region" description="Low complexity" evidence="1">
    <location>
        <begin position="141"/>
        <end position="167"/>
    </location>
</feature>
<dbReference type="InterPro" id="IPR046497">
    <property type="entry name" value="DUF6590"/>
</dbReference>
<evidence type="ECO:0000256" key="1">
    <source>
        <dbReference type="SAM" id="MobiDB-lite"/>
    </source>
</evidence>
<feature type="compositionally biased region" description="Polar residues" evidence="1">
    <location>
        <begin position="105"/>
        <end position="140"/>
    </location>
</feature>
<name>A0A6A6TMH4_9PLEO</name>
<dbReference type="AlphaFoldDB" id="A0A6A6TMH4"/>
<feature type="region of interest" description="Disordered" evidence="1">
    <location>
        <begin position="92"/>
        <end position="202"/>
    </location>
</feature>
<keyword evidence="4" id="KW-1185">Reference proteome</keyword>
<dbReference type="OrthoDB" id="3559580at2759"/>
<sequence length="423" mass="46437">MVTYSAWIWSAAQNQHYCAVYDDGGNIIEYRWQSGHVQAVAQAPQPASSSGSHQGSSPGPDQSGKDGGNDGSYQIPRSFSATQQVNLLQNYPVPTAPSALDPRNANPQDPYQNQAHHNSTYASLSAPSPSNYTTSPFQHTPPSQSSYSSSSYQQYGPNSPPHHTSPSLPYPPSTPQRQYQPERPSGLLTPESPYTSRQPLTTASQSNFGASLLQQSTSSLPQAIQDTVGGDKQSRYITTADPNTRHEKLDKGFKRVSAKDHARFFVKGRVFKMLWVEPAGDVPIGQSRGSSHFSWTQYGEQAYSEIRRFVVIQNKGTFSQCIPVQSYRNQGATKKGLIVEDHAIIYTYAPGNYAPQPFRNEGLVKQAICVYPSNNQVLTPSSRINFGKPYAVEHNCKLFEIGIVADSHLHLLTTYFGQASGVT</sequence>
<dbReference type="PANTHER" id="PTHR35391:SF5">
    <property type="entry name" value="DUF6590 DOMAIN-CONTAINING PROTEIN"/>
    <property type="match status" value="1"/>
</dbReference>
<protein>
    <recommendedName>
        <fullName evidence="2">DUF6590 domain-containing protein</fullName>
    </recommendedName>
</protein>
<feature type="compositionally biased region" description="Low complexity" evidence="1">
    <location>
        <begin position="39"/>
        <end position="62"/>
    </location>
</feature>
<evidence type="ECO:0000313" key="3">
    <source>
        <dbReference type="EMBL" id="KAF2660407.1"/>
    </source>
</evidence>
<dbReference type="EMBL" id="MU004300">
    <property type="protein sequence ID" value="KAF2660407.1"/>
    <property type="molecule type" value="Genomic_DNA"/>
</dbReference>